<evidence type="ECO:0000256" key="6">
    <source>
        <dbReference type="ARBA" id="ARBA00022553"/>
    </source>
</evidence>
<dbReference type="VEuPathDB" id="FungiDB:PSTT_02009"/>
<feature type="domain" description="PI31 proteasome regulator C-terminal" evidence="12">
    <location>
        <begin position="285"/>
        <end position="361"/>
    </location>
</feature>
<dbReference type="AlphaFoldDB" id="A0A2S4W1I4"/>
<reference evidence="14" key="1">
    <citation type="submission" date="2017-12" db="EMBL/GenBank/DDBJ databases">
        <title>Gene loss provides genomic basis for host adaptation in cereal stripe rust fungi.</title>
        <authorList>
            <person name="Xia C."/>
        </authorList>
    </citation>
    <scope>NUCLEOTIDE SEQUENCE [LARGE SCALE GENOMIC DNA]</scope>
    <source>
        <strain evidence="14">93-210</strain>
    </source>
</reference>
<organism evidence="14 15">
    <name type="scientific">Puccinia striiformis</name>
    <dbReference type="NCBI Taxonomy" id="27350"/>
    <lineage>
        <taxon>Eukaryota</taxon>
        <taxon>Fungi</taxon>
        <taxon>Dikarya</taxon>
        <taxon>Basidiomycota</taxon>
        <taxon>Pucciniomycotina</taxon>
        <taxon>Pucciniomycetes</taxon>
        <taxon>Pucciniales</taxon>
        <taxon>Pucciniaceae</taxon>
        <taxon>Puccinia</taxon>
    </lineage>
</organism>
<keyword evidence="7" id="KW-0256">Endoplasmic reticulum</keyword>
<dbReference type="Pfam" id="PF11566">
    <property type="entry name" value="PI31_Prot_N"/>
    <property type="match status" value="1"/>
</dbReference>
<feature type="compositionally biased region" description="Low complexity" evidence="11">
    <location>
        <begin position="403"/>
        <end position="415"/>
    </location>
</feature>
<dbReference type="PANTHER" id="PTHR13266">
    <property type="entry name" value="PROTEASOME INHIBITOR"/>
    <property type="match status" value="1"/>
</dbReference>
<proteinExistence type="inferred from homology"/>
<dbReference type="EMBL" id="PKSL01000011">
    <property type="protein sequence ID" value="POW15634.1"/>
    <property type="molecule type" value="Genomic_DNA"/>
</dbReference>
<dbReference type="InterPro" id="IPR013886">
    <property type="entry name" value="PI31_Prot_C"/>
</dbReference>
<keyword evidence="6" id="KW-0597">Phosphoprotein</keyword>
<evidence type="ECO:0000256" key="1">
    <source>
        <dbReference type="ARBA" id="ARBA00004240"/>
    </source>
</evidence>
<comment type="subcellular location">
    <subcellularLocation>
        <location evidence="2">Cytoplasm</location>
    </subcellularLocation>
    <subcellularLocation>
        <location evidence="1">Endoplasmic reticulum</location>
    </subcellularLocation>
</comment>
<feature type="region of interest" description="Disordered" evidence="11">
    <location>
        <begin position="392"/>
        <end position="432"/>
    </location>
</feature>
<protein>
    <submittedName>
        <fullName evidence="14">Uncharacterized protein</fullName>
    </submittedName>
</protein>
<evidence type="ECO:0000256" key="11">
    <source>
        <dbReference type="SAM" id="MobiDB-lite"/>
    </source>
</evidence>
<dbReference type="Pfam" id="PF08577">
    <property type="entry name" value="PI31_Prot_C"/>
    <property type="match status" value="1"/>
</dbReference>
<comment type="function">
    <text evidence="10">Plays an important role in control of proteasome function. Inhibits the hydrolysis of protein and peptide substrates by the 20S proteasome. Also inhibits the activation of the proteasome by the proteasome regulatory proteins PA700 and PA28.</text>
</comment>
<keyword evidence="15" id="KW-1185">Reference proteome</keyword>
<keyword evidence="8" id="KW-0647">Proteasome</keyword>
<evidence type="ECO:0000256" key="10">
    <source>
        <dbReference type="ARBA" id="ARBA00024805"/>
    </source>
</evidence>
<evidence type="ECO:0000256" key="4">
    <source>
        <dbReference type="ARBA" id="ARBA00022481"/>
    </source>
</evidence>
<dbReference type="GO" id="GO:0000502">
    <property type="term" value="C:proteasome complex"/>
    <property type="evidence" value="ECO:0007669"/>
    <property type="project" value="UniProtKB-KW"/>
</dbReference>
<dbReference type="GO" id="GO:0070628">
    <property type="term" value="F:proteasome binding"/>
    <property type="evidence" value="ECO:0007669"/>
    <property type="project" value="InterPro"/>
</dbReference>
<name>A0A2S4W1I4_9BASI</name>
<gene>
    <name evidence="14" type="ORF">PSTT_02009</name>
</gene>
<keyword evidence="9" id="KW-0007">Acetylation</keyword>
<evidence type="ECO:0000256" key="5">
    <source>
        <dbReference type="ARBA" id="ARBA00022490"/>
    </source>
</evidence>
<sequence length="432" mass="46623">MIYSQEHWKPIKSWEAIISWHNVVQGLDGLDGARSFERGSIVTGGSCDMLMTGLFSLKKNQSSNQPAAADGMTQLKQTQEGNSSSSRPAELSSVYRSLSLLELTQTIQNPISLIALITHTILLSNSFTAKNQQIDSIVQTNQSILLTYSHPRSSLSFEFTLSKIGNRISIAGIAVEDDRLATLDLSISEYLDPTEFPLILTKEQQTSSIGLRSTTHLLDFLSLFVNRILNHLLPDLIPVTNPNNQRPPPPSSTTTSQPQTQPPPPVPEASEGRAYVHHQPSPLEIGRSDLDPIGTSNLHIPSLYNAPSGGIDARSGMIVGGNHPIFNNRRPDDPRRPGAIGGEFLPPGAVPPGARFDPFGPGISPAAFPNPRGFRGTGEFDPMGGLGQGLPLQNPHHGFSSSGRPDFGGFRPPGGHSSGYDDMFNYIQKSAS</sequence>
<feature type="region of interest" description="Disordered" evidence="11">
    <location>
        <begin position="238"/>
        <end position="276"/>
    </location>
</feature>
<evidence type="ECO:0000313" key="14">
    <source>
        <dbReference type="EMBL" id="POW15634.1"/>
    </source>
</evidence>
<keyword evidence="5" id="KW-0963">Cytoplasm</keyword>
<comment type="caution">
    <text evidence="14">The sequence shown here is derived from an EMBL/GenBank/DDBJ whole genome shotgun (WGS) entry which is preliminary data.</text>
</comment>
<evidence type="ECO:0000256" key="9">
    <source>
        <dbReference type="ARBA" id="ARBA00022990"/>
    </source>
</evidence>
<dbReference type="GO" id="GO:0005783">
    <property type="term" value="C:endoplasmic reticulum"/>
    <property type="evidence" value="ECO:0007669"/>
    <property type="project" value="UniProtKB-SubCell"/>
</dbReference>
<evidence type="ECO:0000256" key="8">
    <source>
        <dbReference type="ARBA" id="ARBA00022942"/>
    </source>
</evidence>
<evidence type="ECO:0000256" key="7">
    <source>
        <dbReference type="ARBA" id="ARBA00022824"/>
    </source>
</evidence>
<evidence type="ECO:0000313" key="15">
    <source>
        <dbReference type="Proteomes" id="UP000239156"/>
    </source>
</evidence>
<evidence type="ECO:0000259" key="12">
    <source>
        <dbReference type="Pfam" id="PF08577"/>
    </source>
</evidence>
<dbReference type="GO" id="GO:0043161">
    <property type="term" value="P:proteasome-mediated ubiquitin-dependent protein catabolic process"/>
    <property type="evidence" value="ECO:0007669"/>
    <property type="project" value="InterPro"/>
</dbReference>
<dbReference type="PANTHER" id="PTHR13266:SF1">
    <property type="entry name" value="PROTEASOME INHIBITOR PI31 SUBUNIT"/>
    <property type="match status" value="1"/>
</dbReference>
<dbReference type="InterPro" id="IPR021625">
    <property type="entry name" value="PI31_Prot_N"/>
</dbReference>
<evidence type="ECO:0000259" key="13">
    <source>
        <dbReference type="Pfam" id="PF11566"/>
    </source>
</evidence>
<keyword evidence="4" id="KW-0488">Methylation</keyword>
<dbReference type="Gene3D" id="3.40.1000.30">
    <property type="match status" value="1"/>
</dbReference>
<accession>A0A2S4W1I4</accession>
<evidence type="ECO:0000256" key="3">
    <source>
        <dbReference type="ARBA" id="ARBA00006405"/>
    </source>
</evidence>
<evidence type="ECO:0000256" key="2">
    <source>
        <dbReference type="ARBA" id="ARBA00004496"/>
    </source>
</evidence>
<dbReference type="VEuPathDB" id="FungiDB:PSHT_10439"/>
<dbReference type="GO" id="GO:0004866">
    <property type="term" value="F:endopeptidase inhibitor activity"/>
    <property type="evidence" value="ECO:0007669"/>
    <property type="project" value="InterPro"/>
</dbReference>
<feature type="domain" description="PI31 proteasome regulator N-terminal" evidence="13">
    <location>
        <begin position="105"/>
        <end position="236"/>
    </location>
</feature>
<dbReference type="Proteomes" id="UP000239156">
    <property type="component" value="Unassembled WGS sequence"/>
</dbReference>
<comment type="similarity">
    <text evidence="3">Belongs to the proteasome inhibitor PI31 family.</text>
</comment>
<dbReference type="InterPro" id="IPR045128">
    <property type="entry name" value="PI31-like"/>
</dbReference>